<dbReference type="Pfam" id="PF01425">
    <property type="entry name" value="Amidase"/>
    <property type="match status" value="1"/>
</dbReference>
<dbReference type="OrthoDB" id="566138at2759"/>
<proteinExistence type="predicted"/>
<dbReference type="Proteomes" id="UP000696573">
    <property type="component" value="Unassembled WGS sequence"/>
</dbReference>
<comment type="caution">
    <text evidence="2">The sequence shown here is derived from an EMBL/GenBank/DDBJ whole genome shotgun (WGS) entry which is preliminary data.</text>
</comment>
<dbReference type="InterPro" id="IPR023631">
    <property type="entry name" value="Amidase_dom"/>
</dbReference>
<organism evidence="2 3">
    <name type="scientific">Clonostachys rhizophaga</name>
    <dbReference type="NCBI Taxonomy" id="160324"/>
    <lineage>
        <taxon>Eukaryota</taxon>
        <taxon>Fungi</taxon>
        <taxon>Dikarya</taxon>
        <taxon>Ascomycota</taxon>
        <taxon>Pezizomycotina</taxon>
        <taxon>Sordariomycetes</taxon>
        <taxon>Hypocreomycetidae</taxon>
        <taxon>Hypocreales</taxon>
        <taxon>Bionectriaceae</taxon>
        <taxon>Clonostachys</taxon>
    </lineage>
</organism>
<dbReference type="SUPFAM" id="SSF75304">
    <property type="entry name" value="Amidase signature (AS) enzymes"/>
    <property type="match status" value="1"/>
</dbReference>
<dbReference type="PANTHER" id="PTHR42678:SF11">
    <property type="entry name" value="AMIDASE FAMILY PROTEIN"/>
    <property type="match status" value="1"/>
</dbReference>
<sequence>MAQEQSSISLVEASIANLLQALNTSAITSVEFVSLCLHRIGQYGYRGPTLNSVCVINPRAVEEAQASDDYRASRKPLRPLEGIPFTVKDSFKVKGMAVSAGSPAFKDL</sequence>
<dbReference type="PANTHER" id="PTHR42678">
    <property type="entry name" value="AMIDASE"/>
    <property type="match status" value="1"/>
</dbReference>
<dbReference type="Gene3D" id="3.90.1300.10">
    <property type="entry name" value="Amidase signature (AS) domain"/>
    <property type="match status" value="1"/>
</dbReference>
<dbReference type="EMBL" id="CABFNQ020000430">
    <property type="protein sequence ID" value="CAH0014447.1"/>
    <property type="molecule type" value="Genomic_DNA"/>
</dbReference>
<name>A0A9N9V0F1_9HYPO</name>
<reference evidence="2" key="1">
    <citation type="submission" date="2021-10" db="EMBL/GenBank/DDBJ databases">
        <authorList>
            <person name="Piombo E."/>
        </authorList>
    </citation>
    <scope>NUCLEOTIDE SEQUENCE</scope>
</reference>
<gene>
    <name evidence="2" type="ORF">CRHIZ90672A_00018613</name>
</gene>
<protein>
    <recommendedName>
        <fullName evidence="1">Amidase domain-containing protein</fullName>
    </recommendedName>
</protein>
<accession>A0A9N9V0F1</accession>
<evidence type="ECO:0000313" key="3">
    <source>
        <dbReference type="Proteomes" id="UP000696573"/>
    </source>
</evidence>
<evidence type="ECO:0000313" key="2">
    <source>
        <dbReference type="EMBL" id="CAH0014447.1"/>
    </source>
</evidence>
<dbReference type="AlphaFoldDB" id="A0A9N9V0F1"/>
<feature type="domain" description="Amidase" evidence="1">
    <location>
        <begin position="32"/>
        <end position="106"/>
    </location>
</feature>
<keyword evidence="3" id="KW-1185">Reference proteome</keyword>
<dbReference type="InterPro" id="IPR036928">
    <property type="entry name" value="AS_sf"/>
</dbReference>
<evidence type="ECO:0000259" key="1">
    <source>
        <dbReference type="Pfam" id="PF01425"/>
    </source>
</evidence>